<dbReference type="EMBL" id="SRLO01001050">
    <property type="protein sequence ID" value="TNN42244.1"/>
    <property type="molecule type" value="Genomic_DNA"/>
</dbReference>
<feature type="compositionally biased region" description="Basic residues" evidence="1">
    <location>
        <begin position="73"/>
        <end position="82"/>
    </location>
</feature>
<feature type="region of interest" description="Disordered" evidence="1">
    <location>
        <begin position="1"/>
        <end position="41"/>
    </location>
</feature>
<evidence type="ECO:0000313" key="3">
    <source>
        <dbReference type="Proteomes" id="UP000314294"/>
    </source>
</evidence>
<evidence type="ECO:0000313" key="2">
    <source>
        <dbReference type="EMBL" id="TNN42244.1"/>
    </source>
</evidence>
<feature type="region of interest" description="Disordered" evidence="1">
    <location>
        <begin position="58"/>
        <end position="126"/>
    </location>
</feature>
<dbReference type="AlphaFoldDB" id="A0A4Z2FN73"/>
<feature type="compositionally biased region" description="Polar residues" evidence="1">
    <location>
        <begin position="107"/>
        <end position="118"/>
    </location>
</feature>
<reference evidence="2 3" key="1">
    <citation type="submission" date="2019-03" db="EMBL/GenBank/DDBJ databases">
        <title>First draft genome of Liparis tanakae, snailfish: a comprehensive survey of snailfish specific genes.</title>
        <authorList>
            <person name="Kim W."/>
            <person name="Song I."/>
            <person name="Jeong J.-H."/>
            <person name="Kim D."/>
            <person name="Kim S."/>
            <person name="Ryu S."/>
            <person name="Song J.Y."/>
            <person name="Lee S.K."/>
        </authorList>
    </citation>
    <scope>NUCLEOTIDE SEQUENCE [LARGE SCALE GENOMIC DNA]</scope>
    <source>
        <tissue evidence="2">Muscle</tissue>
    </source>
</reference>
<organism evidence="2 3">
    <name type="scientific">Liparis tanakae</name>
    <name type="common">Tanaka's snailfish</name>
    <dbReference type="NCBI Taxonomy" id="230148"/>
    <lineage>
        <taxon>Eukaryota</taxon>
        <taxon>Metazoa</taxon>
        <taxon>Chordata</taxon>
        <taxon>Craniata</taxon>
        <taxon>Vertebrata</taxon>
        <taxon>Euteleostomi</taxon>
        <taxon>Actinopterygii</taxon>
        <taxon>Neopterygii</taxon>
        <taxon>Teleostei</taxon>
        <taxon>Neoteleostei</taxon>
        <taxon>Acanthomorphata</taxon>
        <taxon>Eupercaria</taxon>
        <taxon>Perciformes</taxon>
        <taxon>Cottioidei</taxon>
        <taxon>Cottales</taxon>
        <taxon>Liparidae</taxon>
        <taxon>Liparis</taxon>
    </lineage>
</organism>
<dbReference type="Proteomes" id="UP000314294">
    <property type="component" value="Unassembled WGS sequence"/>
</dbReference>
<keyword evidence="3" id="KW-1185">Reference proteome</keyword>
<protein>
    <submittedName>
        <fullName evidence="2">Uncharacterized protein</fullName>
    </submittedName>
</protein>
<sequence length="160" mass="17624">MNSNLYLLPSSHRRDDERSAGAVATARWRPPPGQMRGFTFQRDSSCSTLSWRRCRMPSCGGGRNDSSVGKETPRRKHKRRTHGERQPAGTAAAVHINAPCQRRREPPTSTDGTRQLPRTSPARLGGGGAPFYCTPIAGEQLLLLTVQHGASLRIQAHCNR</sequence>
<name>A0A4Z2FN73_9TELE</name>
<proteinExistence type="predicted"/>
<gene>
    <name evidence="2" type="ORF">EYF80_047584</name>
</gene>
<evidence type="ECO:0000256" key="1">
    <source>
        <dbReference type="SAM" id="MobiDB-lite"/>
    </source>
</evidence>
<accession>A0A4Z2FN73</accession>
<comment type="caution">
    <text evidence="2">The sequence shown here is derived from an EMBL/GenBank/DDBJ whole genome shotgun (WGS) entry which is preliminary data.</text>
</comment>